<dbReference type="Proteomes" id="UP001060215">
    <property type="component" value="Chromosome 13"/>
</dbReference>
<sequence length="90" mass="10224">MEIVDHTKLLTRKRNPVEELQERSFLREDVFLTGALFSFMFIGSSESVLFSCLCFLTSLLPVIFLVYLCVCWFVGTYNAVLDEAGSGYVP</sequence>
<reference evidence="1 2" key="1">
    <citation type="journal article" date="2022" name="Plant J.">
        <title>Chromosome-level genome of Camellia lanceoleosa provides a valuable resource for understanding genome evolution and self-incompatibility.</title>
        <authorList>
            <person name="Gong W."/>
            <person name="Xiao S."/>
            <person name="Wang L."/>
            <person name="Liao Z."/>
            <person name="Chang Y."/>
            <person name="Mo W."/>
            <person name="Hu G."/>
            <person name="Li W."/>
            <person name="Zhao G."/>
            <person name="Zhu H."/>
            <person name="Hu X."/>
            <person name="Ji K."/>
            <person name="Xiang X."/>
            <person name="Song Q."/>
            <person name="Yuan D."/>
            <person name="Jin S."/>
            <person name="Zhang L."/>
        </authorList>
    </citation>
    <scope>NUCLEOTIDE SEQUENCE [LARGE SCALE GENOMIC DNA]</scope>
    <source>
        <strain evidence="1">SQ_2022a</strain>
    </source>
</reference>
<dbReference type="EMBL" id="CM045770">
    <property type="protein sequence ID" value="KAI7992669.1"/>
    <property type="molecule type" value="Genomic_DNA"/>
</dbReference>
<comment type="caution">
    <text evidence="1">The sequence shown here is derived from an EMBL/GenBank/DDBJ whole genome shotgun (WGS) entry which is preliminary data.</text>
</comment>
<protein>
    <submittedName>
        <fullName evidence="1">Uncharacterized protein</fullName>
    </submittedName>
</protein>
<evidence type="ECO:0000313" key="1">
    <source>
        <dbReference type="EMBL" id="KAI7992669.1"/>
    </source>
</evidence>
<evidence type="ECO:0000313" key="2">
    <source>
        <dbReference type="Proteomes" id="UP001060215"/>
    </source>
</evidence>
<organism evidence="1 2">
    <name type="scientific">Camellia lanceoleosa</name>
    <dbReference type="NCBI Taxonomy" id="1840588"/>
    <lineage>
        <taxon>Eukaryota</taxon>
        <taxon>Viridiplantae</taxon>
        <taxon>Streptophyta</taxon>
        <taxon>Embryophyta</taxon>
        <taxon>Tracheophyta</taxon>
        <taxon>Spermatophyta</taxon>
        <taxon>Magnoliopsida</taxon>
        <taxon>eudicotyledons</taxon>
        <taxon>Gunneridae</taxon>
        <taxon>Pentapetalae</taxon>
        <taxon>asterids</taxon>
        <taxon>Ericales</taxon>
        <taxon>Theaceae</taxon>
        <taxon>Camellia</taxon>
    </lineage>
</organism>
<name>A0ACC0FVR4_9ERIC</name>
<keyword evidence="2" id="KW-1185">Reference proteome</keyword>
<proteinExistence type="predicted"/>
<accession>A0ACC0FVR4</accession>
<gene>
    <name evidence="1" type="ORF">LOK49_LG12G01296</name>
</gene>